<dbReference type="EnsemblPlants" id="Ma05_t23350.1">
    <property type="protein sequence ID" value="Ma05_p23350.1"/>
    <property type="gene ID" value="Ma05_g23350"/>
</dbReference>
<dbReference type="FunCoup" id="A0A804J7P7">
    <property type="interactions" value="132"/>
</dbReference>
<dbReference type="Pfam" id="PF03171">
    <property type="entry name" value="2OG-FeII_Oxy"/>
    <property type="match status" value="1"/>
</dbReference>
<evidence type="ECO:0000256" key="4">
    <source>
        <dbReference type="ARBA" id="ARBA00023004"/>
    </source>
</evidence>
<dbReference type="OrthoDB" id="288590at2759"/>
<dbReference type="InterPro" id="IPR027443">
    <property type="entry name" value="IPNS-like_sf"/>
</dbReference>
<keyword evidence="3 5" id="KW-0560">Oxidoreductase</keyword>
<dbReference type="EMBL" id="HG996470">
    <property type="protein sequence ID" value="CAG1839360.1"/>
    <property type="molecule type" value="Genomic_DNA"/>
</dbReference>
<proteinExistence type="inferred from homology"/>
<dbReference type="OMA" id="EEWGYFH"/>
<evidence type="ECO:0000313" key="9">
    <source>
        <dbReference type="Proteomes" id="UP000012960"/>
    </source>
</evidence>
<dbReference type="InterPro" id="IPR050295">
    <property type="entry name" value="Plant_2OG-oxidoreductases"/>
</dbReference>
<dbReference type="Pfam" id="PF14226">
    <property type="entry name" value="DIOX_N"/>
    <property type="match status" value="1"/>
</dbReference>
<protein>
    <submittedName>
        <fullName evidence="7">(wild Malaysian banana) hypothetical protein</fullName>
    </submittedName>
</protein>
<dbReference type="FunFam" id="2.60.120.330:FF:000001">
    <property type="entry name" value="Protein SRG1"/>
    <property type="match status" value="1"/>
</dbReference>
<evidence type="ECO:0000256" key="1">
    <source>
        <dbReference type="ARBA" id="ARBA00008056"/>
    </source>
</evidence>
<evidence type="ECO:0000256" key="2">
    <source>
        <dbReference type="ARBA" id="ARBA00022723"/>
    </source>
</evidence>
<dbReference type="PANTHER" id="PTHR47991">
    <property type="entry name" value="OXOGLUTARATE/IRON-DEPENDENT DIOXYGENASE"/>
    <property type="match status" value="1"/>
</dbReference>
<keyword evidence="9" id="KW-1185">Reference proteome</keyword>
<comment type="similarity">
    <text evidence="1 5">Belongs to the iron/ascorbate-dependent oxidoreductase family.</text>
</comment>
<dbReference type="GO" id="GO:0046872">
    <property type="term" value="F:metal ion binding"/>
    <property type="evidence" value="ECO:0007669"/>
    <property type="project" value="UniProtKB-KW"/>
</dbReference>
<evidence type="ECO:0000256" key="5">
    <source>
        <dbReference type="RuleBase" id="RU003682"/>
    </source>
</evidence>
<dbReference type="AlphaFoldDB" id="A0A804J7P7"/>
<evidence type="ECO:0000259" key="6">
    <source>
        <dbReference type="PROSITE" id="PS51471"/>
    </source>
</evidence>
<gene>
    <name evidence="7" type="ORF">GSMUA_275370.1</name>
</gene>
<feature type="domain" description="Fe2OG dioxygenase" evidence="6">
    <location>
        <begin position="209"/>
        <end position="310"/>
    </location>
</feature>
<dbReference type="Proteomes" id="UP000012960">
    <property type="component" value="Unplaced"/>
</dbReference>
<name>A0A804J7P7_MUSAM</name>
<dbReference type="Gramene" id="Ma05_t23350.1">
    <property type="protein sequence ID" value="Ma05_p23350.1"/>
    <property type="gene ID" value="Ma05_g23350"/>
</dbReference>
<sequence>MADQKVSIQNIGTSIPVDNVQALAASVADSGAVPPRYIRPEANAYPVAQDGDGELPVIDFARLLDLRFSQEESAKLHYACAEWGFFQLLNHQVPEEVIEQMKADIMEFFKLPLEEKKAFAQGPGGLQGYGQAFVMSEEQKLDWADVFFVITRPVHLREMRFWPTRPPTFRNTLSCYSAELKRVASTLMEVIAEALGIAPDRLLDIFDDMPQGVRINYYPPCPEADQVLGLSPHTDGGGGLTLLLQINDVQGLQIKNNGKWFPVRPLPGALVVNIGDILEILSNGKLNSIEHRAVINTEKERLSVATFLFPSEDAVIGPLPELVTKGCEEKYKTMSYRDFLKTFYARKLDGRSLLESLRL</sequence>
<dbReference type="GO" id="GO:0016491">
    <property type="term" value="F:oxidoreductase activity"/>
    <property type="evidence" value="ECO:0007669"/>
    <property type="project" value="UniProtKB-KW"/>
</dbReference>
<dbReference type="SUPFAM" id="SSF51197">
    <property type="entry name" value="Clavaminate synthase-like"/>
    <property type="match status" value="1"/>
</dbReference>
<keyword evidence="4 5" id="KW-0408">Iron</keyword>
<reference evidence="8" key="2">
    <citation type="submission" date="2021-05" db="UniProtKB">
        <authorList>
            <consortium name="EnsemblPlants"/>
        </authorList>
    </citation>
    <scope>IDENTIFICATION</scope>
    <source>
        <strain evidence="8">subsp. malaccensis</strain>
    </source>
</reference>
<dbReference type="InterPro" id="IPR044861">
    <property type="entry name" value="IPNS-like_FE2OG_OXY"/>
</dbReference>
<evidence type="ECO:0000313" key="8">
    <source>
        <dbReference type="EnsemblPlants" id="Ma05_p23350.1"/>
    </source>
</evidence>
<evidence type="ECO:0000313" key="7">
    <source>
        <dbReference type="EMBL" id="CAG1839360.1"/>
    </source>
</evidence>
<dbReference type="Gene3D" id="2.60.120.330">
    <property type="entry name" value="B-lactam Antibiotic, Isopenicillin N Synthase, Chain"/>
    <property type="match status" value="1"/>
</dbReference>
<evidence type="ECO:0000256" key="3">
    <source>
        <dbReference type="ARBA" id="ARBA00023002"/>
    </source>
</evidence>
<dbReference type="PROSITE" id="PS51471">
    <property type="entry name" value="FE2OG_OXY"/>
    <property type="match status" value="1"/>
</dbReference>
<dbReference type="InterPro" id="IPR026992">
    <property type="entry name" value="DIOX_N"/>
</dbReference>
<organism evidence="8 9">
    <name type="scientific">Musa acuminata subsp. malaccensis</name>
    <name type="common">Wild banana</name>
    <name type="synonym">Musa malaccensis</name>
    <dbReference type="NCBI Taxonomy" id="214687"/>
    <lineage>
        <taxon>Eukaryota</taxon>
        <taxon>Viridiplantae</taxon>
        <taxon>Streptophyta</taxon>
        <taxon>Embryophyta</taxon>
        <taxon>Tracheophyta</taxon>
        <taxon>Spermatophyta</taxon>
        <taxon>Magnoliopsida</taxon>
        <taxon>Liliopsida</taxon>
        <taxon>Zingiberales</taxon>
        <taxon>Musaceae</taxon>
        <taxon>Musa</taxon>
    </lineage>
</organism>
<dbReference type="InterPro" id="IPR005123">
    <property type="entry name" value="Oxoglu/Fe-dep_dioxygenase_dom"/>
</dbReference>
<reference evidence="7" key="1">
    <citation type="submission" date="2021-03" db="EMBL/GenBank/DDBJ databases">
        <authorList>
            <consortium name="Genoscope - CEA"/>
            <person name="William W."/>
        </authorList>
    </citation>
    <scope>NUCLEOTIDE SEQUENCE</scope>
    <source>
        <strain evidence="7">Doubled-haploid Pahang</strain>
    </source>
</reference>
<keyword evidence="2 5" id="KW-0479">Metal-binding</keyword>
<accession>A0A804J7P7</accession>